<keyword evidence="1" id="KW-1133">Transmembrane helix</keyword>
<feature type="transmembrane region" description="Helical" evidence="1">
    <location>
        <begin position="99"/>
        <end position="128"/>
    </location>
</feature>
<reference evidence="3" key="1">
    <citation type="journal article" date="2019" name="Int. J. Syst. Evol. Microbiol.">
        <title>The Global Catalogue of Microorganisms (GCM) 10K type strain sequencing project: providing services to taxonomists for standard genome sequencing and annotation.</title>
        <authorList>
            <consortium name="The Broad Institute Genomics Platform"/>
            <consortium name="The Broad Institute Genome Sequencing Center for Infectious Disease"/>
            <person name="Wu L."/>
            <person name="Ma J."/>
        </authorList>
    </citation>
    <scope>NUCLEOTIDE SEQUENCE [LARGE SCALE GENOMIC DNA]</scope>
    <source>
        <strain evidence="3">CCUG 62221</strain>
    </source>
</reference>
<organism evidence="2 3">
    <name type="scientific">Lutibacter holmesii</name>
    <dbReference type="NCBI Taxonomy" id="1137985"/>
    <lineage>
        <taxon>Bacteria</taxon>
        <taxon>Pseudomonadati</taxon>
        <taxon>Bacteroidota</taxon>
        <taxon>Flavobacteriia</taxon>
        <taxon>Flavobacteriales</taxon>
        <taxon>Flavobacteriaceae</taxon>
        <taxon>Lutibacter</taxon>
    </lineage>
</organism>
<sequence length="220" mass="26364">MFEAKEILSQNNDWITLVFFTIFVILVAIKFFFNERLAHTSMLLFSKKYLAIYYSKEKKKVFNNFQVLFFLVQLLTFSLIFFEILRYKVPSFSQLDGNIFVLIFICVFLYFVVRFLIGFFLASIFNFNEFHKKLLYEKSNYFNSLVISILPFLLVLFYTESYQLVFFKITLIVFLFLLTLRYVLVLRNNKKVIFGNLFYFILYLCALEIGPLVIILKLTI</sequence>
<dbReference type="Proteomes" id="UP001597241">
    <property type="component" value="Unassembled WGS sequence"/>
</dbReference>
<evidence type="ECO:0000313" key="2">
    <source>
        <dbReference type="EMBL" id="MFD1292959.1"/>
    </source>
</evidence>
<gene>
    <name evidence="2" type="ORF">ACFQ5N_03830</name>
</gene>
<comment type="caution">
    <text evidence="2">The sequence shown here is derived from an EMBL/GenBank/DDBJ whole genome shotgun (WGS) entry which is preliminary data.</text>
</comment>
<proteinExistence type="predicted"/>
<dbReference type="Pfam" id="PF14093">
    <property type="entry name" value="DUF4271"/>
    <property type="match status" value="1"/>
</dbReference>
<dbReference type="RefSeq" id="WP_386807881.1">
    <property type="nucleotide sequence ID" value="NZ_JBHTMV010000003.1"/>
</dbReference>
<feature type="transmembrane region" description="Helical" evidence="1">
    <location>
        <begin position="197"/>
        <end position="216"/>
    </location>
</feature>
<dbReference type="EMBL" id="JBHTMV010000003">
    <property type="protein sequence ID" value="MFD1292959.1"/>
    <property type="molecule type" value="Genomic_DNA"/>
</dbReference>
<evidence type="ECO:0000313" key="3">
    <source>
        <dbReference type="Proteomes" id="UP001597241"/>
    </source>
</evidence>
<feature type="transmembrane region" description="Helical" evidence="1">
    <location>
        <begin position="165"/>
        <end position="185"/>
    </location>
</feature>
<keyword evidence="1" id="KW-0812">Transmembrane</keyword>
<feature type="transmembrane region" description="Helical" evidence="1">
    <location>
        <begin position="14"/>
        <end position="33"/>
    </location>
</feature>
<keyword evidence="3" id="KW-1185">Reference proteome</keyword>
<feature type="transmembrane region" description="Helical" evidence="1">
    <location>
        <begin position="65"/>
        <end position="87"/>
    </location>
</feature>
<evidence type="ECO:0000256" key="1">
    <source>
        <dbReference type="SAM" id="Phobius"/>
    </source>
</evidence>
<name>A0ABW3WKY1_9FLAO</name>
<accession>A0ABW3WKY1</accession>
<protein>
    <submittedName>
        <fullName evidence="2">DUF4271 domain-containing protein</fullName>
    </submittedName>
</protein>
<dbReference type="InterPro" id="IPR025367">
    <property type="entry name" value="DUF4271"/>
</dbReference>
<keyword evidence="1" id="KW-0472">Membrane</keyword>
<feature type="transmembrane region" description="Helical" evidence="1">
    <location>
        <begin position="140"/>
        <end position="159"/>
    </location>
</feature>